<sequence>MKQAMFERDLLYPTAKQDEPGSVHITVFQPEKSGGLPILVEAKTVHNPLDYIPVIVNHIQSDIFDRICIDIRKSGILYFKADQNRYCRIRFQGQDQYSTEFVDSF</sequence>
<accession>A0A1M6III5</accession>
<organism evidence="1 2">
    <name type="scientific">Thermoclostridium caenicola</name>
    <dbReference type="NCBI Taxonomy" id="659425"/>
    <lineage>
        <taxon>Bacteria</taxon>
        <taxon>Bacillati</taxon>
        <taxon>Bacillota</taxon>
        <taxon>Clostridia</taxon>
        <taxon>Eubacteriales</taxon>
        <taxon>Oscillospiraceae</taxon>
        <taxon>Thermoclostridium</taxon>
    </lineage>
</organism>
<dbReference type="RefSeq" id="WP_149679252.1">
    <property type="nucleotide sequence ID" value="NZ_DAONMB010000017.1"/>
</dbReference>
<dbReference type="AlphaFoldDB" id="A0A1M6III5"/>
<reference evidence="1 2" key="1">
    <citation type="submission" date="2016-11" db="EMBL/GenBank/DDBJ databases">
        <authorList>
            <person name="Varghese N."/>
            <person name="Submissions S."/>
        </authorList>
    </citation>
    <scope>NUCLEOTIDE SEQUENCE [LARGE SCALE GENOMIC DNA]</scope>
    <source>
        <strain evidence="1 2">DSM 19027</strain>
    </source>
</reference>
<evidence type="ECO:0000313" key="1">
    <source>
        <dbReference type="EMBL" id="SHJ34282.1"/>
    </source>
</evidence>
<dbReference type="Proteomes" id="UP000324781">
    <property type="component" value="Unassembled WGS sequence"/>
</dbReference>
<keyword evidence="2" id="KW-1185">Reference proteome</keyword>
<proteinExistence type="predicted"/>
<name>A0A1M6III5_9FIRM</name>
<protein>
    <submittedName>
        <fullName evidence="1">Uncharacterized protein</fullName>
    </submittedName>
</protein>
<dbReference type="EMBL" id="FQZP01000044">
    <property type="protein sequence ID" value="SHJ34282.1"/>
    <property type="molecule type" value="Genomic_DNA"/>
</dbReference>
<gene>
    <name evidence="1" type="ORF">SAMN05444373_10443</name>
</gene>
<dbReference type="OrthoDB" id="1739522at2"/>
<evidence type="ECO:0000313" key="2">
    <source>
        <dbReference type="Proteomes" id="UP000324781"/>
    </source>
</evidence>